<evidence type="ECO:0000313" key="7">
    <source>
        <dbReference type="Proteomes" id="UP000240322"/>
    </source>
</evidence>
<dbReference type="GO" id="GO:0046872">
    <property type="term" value="F:metal ion binding"/>
    <property type="evidence" value="ECO:0007669"/>
    <property type="project" value="UniProtKB-KW"/>
</dbReference>
<reference evidence="6 7" key="1">
    <citation type="submission" date="2017-04" db="EMBL/GenBank/DDBJ databases">
        <title>Novel microbial lineages endemic to geothermal iron-oxide mats fill important gaps in the evolutionary history of Archaea.</title>
        <authorList>
            <person name="Jay Z.J."/>
            <person name="Beam J.P."/>
            <person name="Dlakic M."/>
            <person name="Rusch D.B."/>
            <person name="Kozubal M.A."/>
            <person name="Inskeep W.P."/>
        </authorList>
    </citation>
    <scope>NUCLEOTIDE SEQUENCE [LARGE SCALE GENOMIC DNA]</scope>
    <source>
        <strain evidence="6">OSP_D</strain>
    </source>
</reference>
<feature type="domain" description="Radical SAM core" evidence="5">
    <location>
        <begin position="19"/>
        <end position="214"/>
    </location>
</feature>
<evidence type="ECO:0000313" key="6">
    <source>
        <dbReference type="EMBL" id="PSN91903.1"/>
    </source>
</evidence>
<keyword evidence="3" id="KW-0408">Iron</keyword>
<dbReference type="EMBL" id="NEXE01000015">
    <property type="protein sequence ID" value="PSN91903.1"/>
    <property type="molecule type" value="Genomic_DNA"/>
</dbReference>
<dbReference type="SFLD" id="SFLDS00029">
    <property type="entry name" value="Radical_SAM"/>
    <property type="match status" value="1"/>
</dbReference>
<dbReference type="SUPFAM" id="SSF102114">
    <property type="entry name" value="Radical SAM enzymes"/>
    <property type="match status" value="1"/>
</dbReference>
<keyword evidence="4" id="KW-0411">Iron-sulfur</keyword>
<dbReference type="InterPro" id="IPR007197">
    <property type="entry name" value="rSAM"/>
</dbReference>
<organism evidence="6 7">
    <name type="scientific">Candidatus Marsarchaeota G2 archaeon OSP_D</name>
    <dbReference type="NCBI Taxonomy" id="1978157"/>
    <lineage>
        <taxon>Archaea</taxon>
        <taxon>Candidatus Marsarchaeota</taxon>
        <taxon>Candidatus Marsarchaeota group 2</taxon>
    </lineage>
</organism>
<dbReference type="AlphaFoldDB" id="A0A2R6B010"/>
<dbReference type="GO" id="GO:0003824">
    <property type="term" value="F:catalytic activity"/>
    <property type="evidence" value="ECO:0007669"/>
    <property type="project" value="InterPro"/>
</dbReference>
<evidence type="ECO:0000256" key="2">
    <source>
        <dbReference type="ARBA" id="ARBA00022723"/>
    </source>
</evidence>
<keyword evidence="1" id="KW-0949">S-adenosyl-L-methionine</keyword>
<evidence type="ECO:0000259" key="5">
    <source>
        <dbReference type="PROSITE" id="PS51918"/>
    </source>
</evidence>
<sequence>MVNRNLKILLWFARNYLLRRYDWPAYVTFKTTTFCNLRCSYCNPAYWNGSIPPVDTQKTFRIIDNISKSAAYVMSFEGGEPTMRSDLLDLVRRAKEDSFYTFVTTNGTRLDRIPLERLAEYLDYLHISIDEYHNNMHLYDQLGKFRAAGLKVNIQVVVTRRTLGRLEEKVRRAREHRFKLLAMPAIDYPGNIRLSPDPAEYKREMERLKKLYPETLNNSFNYIELWEKGYTCRSMAVQVEPNGDLIYPCDFKGGVLGNLVDTPLNALLASRKAKNLREVCHTGKPCGQYLHMQTSAMASLQGLIDYGIPMAKWRFTGRA</sequence>
<dbReference type="PANTHER" id="PTHR11228">
    <property type="entry name" value="RADICAL SAM DOMAIN PROTEIN"/>
    <property type="match status" value="1"/>
</dbReference>
<dbReference type="Gene3D" id="3.20.20.70">
    <property type="entry name" value="Aldolase class I"/>
    <property type="match status" value="1"/>
</dbReference>
<dbReference type="Pfam" id="PF04055">
    <property type="entry name" value="Radical_SAM"/>
    <property type="match status" value="1"/>
</dbReference>
<protein>
    <recommendedName>
        <fullName evidence="5">Radical SAM core domain-containing protein</fullName>
    </recommendedName>
</protein>
<dbReference type="SFLD" id="SFLDG01067">
    <property type="entry name" value="SPASM/twitch_domain_containing"/>
    <property type="match status" value="1"/>
</dbReference>
<dbReference type="InterPro" id="IPR058240">
    <property type="entry name" value="rSAM_sf"/>
</dbReference>
<dbReference type="GO" id="GO:0051536">
    <property type="term" value="F:iron-sulfur cluster binding"/>
    <property type="evidence" value="ECO:0007669"/>
    <property type="project" value="UniProtKB-KW"/>
</dbReference>
<dbReference type="InterPro" id="IPR050377">
    <property type="entry name" value="Radical_SAM_PqqE_MftC-like"/>
</dbReference>
<keyword evidence="2" id="KW-0479">Metal-binding</keyword>
<dbReference type="Proteomes" id="UP000240322">
    <property type="component" value="Unassembled WGS sequence"/>
</dbReference>
<proteinExistence type="predicted"/>
<evidence type="ECO:0000256" key="4">
    <source>
        <dbReference type="ARBA" id="ARBA00023014"/>
    </source>
</evidence>
<dbReference type="PROSITE" id="PS51918">
    <property type="entry name" value="RADICAL_SAM"/>
    <property type="match status" value="1"/>
</dbReference>
<dbReference type="InterPro" id="IPR013785">
    <property type="entry name" value="Aldolase_TIM"/>
</dbReference>
<name>A0A2R6B010_9ARCH</name>
<evidence type="ECO:0000256" key="1">
    <source>
        <dbReference type="ARBA" id="ARBA00022691"/>
    </source>
</evidence>
<evidence type="ECO:0000256" key="3">
    <source>
        <dbReference type="ARBA" id="ARBA00023004"/>
    </source>
</evidence>
<comment type="caution">
    <text evidence="6">The sequence shown here is derived from an EMBL/GenBank/DDBJ whole genome shotgun (WGS) entry which is preliminary data.</text>
</comment>
<gene>
    <name evidence="6" type="ORF">B9Q03_03005</name>
</gene>
<dbReference type="PANTHER" id="PTHR11228:SF34">
    <property type="entry name" value="TUNGSTEN-CONTAINING ALDEHYDE FERREDOXIN OXIDOREDUCTASE COFACTOR MODIFYING PROTEIN"/>
    <property type="match status" value="1"/>
</dbReference>
<accession>A0A2R6B010</accession>
<dbReference type="CDD" id="cd01335">
    <property type="entry name" value="Radical_SAM"/>
    <property type="match status" value="1"/>
</dbReference>